<feature type="domain" description="Ribosomal RNA small subunit methyltransferase E methyltransferase" evidence="11">
    <location>
        <begin position="76"/>
        <end position="240"/>
    </location>
</feature>
<comment type="caution">
    <text evidence="12">The sequence shown here is derived from an EMBL/GenBank/DDBJ whole genome shotgun (WGS) entry which is preliminary data.</text>
</comment>
<reference evidence="12 13" key="1">
    <citation type="submission" date="2020-08" db="EMBL/GenBank/DDBJ databases">
        <title>Genomic Encyclopedia of Type Strains, Phase IV (KMG-IV): sequencing the most valuable type-strain genomes for metagenomic binning, comparative biology and taxonomic classification.</title>
        <authorList>
            <person name="Goeker M."/>
        </authorList>
    </citation>
    <scope>NUCLEOTIDE SEQUENCE [LARGE SCALE GENOMIC DNA]</scope>
    <source>
        <strain evidence="12 13">DSM 28570</strain>
    </source>
</reference>
<organism evidence="12 13">
    <name type="scientific">Desulfoprunum benzoelyticum</name>
    <dbReference type="NCBI Taxonomy" id="1506996"/>
    <lineage>
        <taxon>Bacteria</taxon>
        <taxon>Pseudomonadati</taxon>
        <taxon>Thermodesulfobacteriota</taxon>
        <taxon>Desulfobulbia</taxon>
        <taxon>Desulfobulbales</taxon>
        <taxon>Desulfobulbaceae</taxon>
        <taxon>Desulfoprunum</taxon>
    </lineage>
</organism>
<dbReference type="AlphaFoldDB" id="A0A840UUB3"/>
<keyword evidence="6 10" id="KW-0808">Transferase</keyword>
<comment type="subcellular location">
    <subcellularLocation>
        <location evidence="1 10">Cytoplasm</location>
    </subcellularLocation>
</comment>
<dbReference type="PANTHER" id="PTHR30027:SF3">
    <property type="entry name" value="16S RRNA (URACIL(1498)-N(3))-METHYLTRANSFERASE"/>
    <property type="match status" value="1"/>
</dbReference>
<comment type="catalytic activity">
    <reaction evidence="9 10">
        <text>uridine(1498) in 16S rRNA + S-adenosyl-L-methionine = N(3)-methyluridine(1498) in 16S rRNA + S-adenosyl-L-homocysteine + H(+)</text>
        <dbReference type="Rhea" id="RHEA:42920"/>
        <dbReference type="Rhea" id="RHEA-COMP:10283"/>
        <dbReference type="Rhea" id="RHEA-COMP:10284"/>
        <dbReference type="ChEBI" id="CHEBI:15378"/>
        <dbReference type="ChEBI" id="CHEBI:57856"/>
        <dbReference type="ChEBI" id="CHEBI:59789"/>
        <dbReference type="ChEBI" id="CHEBI:65315"/>
        <dbReference type="ChEBI" id="CHEBI:74502"/>
        <dbReference type="EC" id="2.1.1.193"/>
    </reaction>
</comment>
<dbReference type="RefSeq" id="WP_183352184.1">
    <property type="nucleotide sequence ID" value="NZ_JACHEO010000024.1"/>
</dbReference>
<name>A0A840UUB3_9BACT</name>
<proteinExistence type="inferred from homology"/>
<sequence>MNIILFEEQELDGGRVVLHDRRAVHIHKVLRATIGDRVRVGLVNGPMGSGRVASVVKGRPTRVELDVELGEIPTHQPEIDIILALPRPIMLRRILGQVAALGIGTLFIIQANRVEKSFWDSGLLEEGEYLEHLRHGLEQAVDTRLPQVRIFRKFKPFVEDFLPLVKDHYRFRILAHPYGTATLAGYLGPGEGRIVVAVGPEGGWVDFEVERFEAQGFRSCSLGDRILKVDTAVVALHARISAIRELLGRSAA</sequence>
<dbReference type="PIRSF" id="PIRSF015601">
    <property type="entry name" value="MTase_slr0722"/>
    <property type="match status" value="1"/>
</dbReference>
<accession>A0A840UUB3</accession>
<dbReference type="InterPro" id="IPR006700">
    <property type="entry name" value="RsmE"/>
</dbReference>
<evidence type="ECO:0000313" key="13">
    <source>
        <dbReference type="Proteomes" id="UP000539642"/>
    </source>
</evidence>
<evidence type="ECO:0000313" key="12">
    <source>
        <dbReference type="EMBL" id="MBB5349382.1"/>
    </source>
</evidence>
<keyword evidence="7 10" id="KW-0949">S-adenosyl-L-methionine</keyword>
<evidence type="ECO:0000256" key="2">
    <source>
        <dbReference type="ARBA" id="ARBA00005528"/>
    </source>
</evidence>
<keyword evidence="5 10" id="KW-0489">Methyltransferase</keyword>
<dbReference type="InterPro" id="IPR046886">
    <property type="entry name" value="RsmE_MTase_dom"/>
</dbReference>
<keyword evidence="13" id="KW-1185">Reference proteome</keyword>
<evidence type="ECO:0000256" key="1">
    <source>
        <dbReference type="ARBA" id="ARBA00004496"/>
    </source>
</evidence>
<evidence type="ECO:0000259" key="11">
    <source>
        <dbReference type="Pfam" id="PF04452"/>
    </source>
</evidence>
<dbReference type="InterPro" id="IPR029028">
    <property type="entry name" value="Alpha/beta_knot_MTases"/>
</dbReference>
<keyword evidence="4 10" id="KW-0698">rRNA processing</keyword>
<dbReference type="NCBIfam" id="TIGR00046">
    <property type="entry name" value="RsmE family RNA methyltransferase"/>
    <property type="match status" value="1"/>
</dbReference>
<dbReference type="InterPro" id="IPR029026">
    <property type="entry name" value="tRNA_m1G_MTases_N"/>
</dbReference>
<dbReference type="PANTHER" id="PTHR30027">
    <property type="entry name" value="RIBOSOMAL RNA SMALL SUBUNIT METHYLTRANSFERASE E"/>
    <property type="match status" value="1"/>
</dbReference>
<dbReference type="SUPFAM" id="SSF75217">
    <property type="entry name" value="alpha/beta knot"/>
    <property type="match status" value="1"/>
</dbReference>
<keyword evidence="3 10" id="KW-0963">Cytoplasm</keyword>
<dbReference type="Proteomes" id="UP000539642">
    <property type="component" value="Unassembled WGS sequence"/>
</dbReference>
<dbReference type="EMBL" id="JACHEO010000024">
    <property type="protein sequence ID" value="MBB5349382.1"/>
    <property type="molecule type" value="Genomic_DNA"/>
</dbReference>
<comment type="function">
    <text evidence="8 10">Specifically methylates the N3 position of the uracil ring of uridine 1498 (m3U1498) in 16S rRNA. Acts on the fully assembled 30S ribosomal subunit.</text>
</comment>
<evidence type="ECO:0000256" key="5">
    <source>
        <dbReference type="ARBA" id="ARBA00022603"/>
    </source>
</evidence>
<dbReference type="Pfam" id="PF04452">
    <property type="entry name" value="Methyltrans_RNA"/>
    <property type="match status" value="1"/>
</dbReference>
<evidence type="ECO:0000256" key="3">
    <source>
        <dbReference type="ARBA" id="ARBA00022490"/>
    </source>
</evidence>
<dbReference type="Gene3D" id="3.40.1280.10">
    <property type="match status" value="1"/>
</dbReference>
<evidence type="ECO:0000256" key="7">
    <source>
        <dbReference type="ARBA" id="ARBA00022691"/>
    </source>
</evidence>
<dbReference type="CDD" id="cd18084">
    <property type="entry name" value="RsmE-like"/>
    <property type="match status" value="1"/>
</dbReference>
<gene>
    <name evidence="12" type="ORF">HNQ81_003135</name>
</gene>
<dbReference type="GO" id="GO:0070042">
    <property type="term" value="F:rRNA (uridine-N3-)-methyltransferase activity"/>
    <property type="evidence" value="ECO:0007669"/>
    <property type="project" value="TreeGrafter"/>
</dbReference>
<protein>
    <recommendedName>
        <fullName evidence="10">Ribosomal RNA small subunit methyltransferase E</fullName>
        <ecNumber evidence="10">2.1.1.193</ecNumber>
    </recommendedName>
</protein>
<evidence type="ECO:0000256" key="10">
    <source>
        <dbReference type="PIRNR" id="PIRNR015601"/>
    </source>
</evidence>
<dbReference type="EC" id="2.1.1.193" evidence="10"/>
<dbReference type="GO" id="GO:0070475">
    <property type="term" value="P:rRNA base methylation"/>
    <property type="evidence" value="ECO:0007669"/>
    <property type="project" value="TreeGrafter"/>
</dbReference>
<comment type="similarity">
    <text evidence="2 10">Belongs to the RNA methyltransferase RsmE family.</text>
</comment>
<evidence type="ECO:0000256" key="6">
    <source>
        <dbReference type="ARBA" id="ARBA00022679"/>
    </source>
</evidence>
<evidence type="ECO:0000256" key="8">
    <source>
        <dbReference type="ARBA" id="ARBA00025699"/>
    </source>
</evidence>
<evidence type="ECO:0000256" key="9">
    <source>
        <dbReference type="ARBA" id="ARBA00047944"/>
    </source>
</evidence>
<evidence type="ECO:0000256" key="4">
    <source>
        <dbReference type="ARBA" id="ARBA00022552"/>
    </source>
</evidence>
<dbReference type="NCBIfam" id="NF008700">
    <property type="entry name" value="PRK11713.5-4"/>
    <property type="match status" value="1"/>
</dbReference>
<dbReference type="GO" id="GO:0005737">
    <property type="term" value="C:cytoplasm"/>
    <property type="evidence" value="ECO:0007669"/>
    <property type="project" value="UniProtKB-SubCell"/>
</dbReference>